<dbReference type="SUPFAM" id="SSF48695">
    <property type="entry name" value="Multiheme cytochromes"/>
    <property type="match status" value="1"/>
</dbReference>
<dbReference type="Gene3D" id="3.90.10.10">
    <property type="entry name" value="Cytochrome C3"/>
    <property type="match status" value="1"/>
</dbReference>
<accession>Q0A829</accession>
<name>Q0A829_ALKEH</name>
<dbReference type="Proteomes" id="UP000001962">
    <property type="component" value="Chromosome"/>
</dbReference>
<proteinExistence type="predicted"/>
<organism evidence="3 4">
    <name type="scientific">Alkalilimnicola ehrlichii (strain ATCC BAA-1101 / DSM 17681 / MLHE-1)</name>
    <dbReference type="NCBI Taxonomy" id="187272"/>
    <lineage>
        <taxon>Bacteria</taxon>
        <taxon>Pseudomonadati</taxon>
        <taxon>Pseudomonadota</taxon>
        <taxon>Gammaproteobacteria</taxon>
        <taxon>Chromatiales</taxon>
        <taxon>Ectothiorhodospiraceae</taxon>
        <taxon>Alkalilimnicola</taxon>
    </lineage>
</organism>
<keyword evidence="4" id="KW-1185">Reference proteome</keyword>
<dbReference type="EMBL" id="CP000453">
    <property type="protein sequence ID" value="ABI57008.1"/>
    <property type="molecule type" value="Genomic_DNA"/>
</dbReference>
<dbReference type="HOGENOM" id="CLU_1438306_0_0_6"/>
<sequence length="188" mass="20600">MRHRYLLGAAVLLVILAGATYALTPTAPDRDQAGRVPVPLLPEAAGEACIADPETMRREHMHLLAKQKRDGVRHGIRRDDQSLQACVDCHAVRPEQSLAEQSRLGSREPMAFCINCHSYNAVRLDCFECHSSTPSDPDHRHTLEGTGVPTGHYRKPRLEGLDLGALSRAYAADTPSTSREQGGANDEQ</sequence>
<evidence type="ECO:0000313" key="4">
    <source>
        <dbReference type="Proteomes" id="UP000001962"/>
    </source>
</evidence>
<evidence type="ECO:0000313" key="3">
    <source>
        <dbReference type="EMBL" id="ABI57008.1"/>
    </source>
</evidence>
<evidence type="ECO:0000256" key="2">
    <source>
        <dbReference type="SAM" id="SignalP"/>
    </source>
</evidence>
<feature type="chain" id="PRO_5004167920" evidence="2">
    <location>
        <begin position="23"/>
        <end position="188"/>
    </location>
</feature>
<reference evidence="4" key="1">
    <citation type="submission" date="2006-08" db="EMBL/GenBank/DDBJ databases">
        <title>Complete sequence of Alkalilimnicola ehrilichei MLHE-1.</title>
        <authorList>
            <person name="Copeland A."/>
            <person name="Lucas S."/>
            <person name="Lapidus A."/>
            <person name="Barry K."/>
            <person name="Detter J.C."/>
            <person name="Glavina del Rio T."/>
            <person name="Hammon N."/>
            <person name="Israni S."/>
            <person name="Dalin E."/>
            <person name="Tice H."/>
            <person name="Pitluck S."/>
            <person name="Sims D."/>
            <person name="Brettin T."/>
            <person name="Bruce D."/>
            <person name="Han C."/>
            <person name="Tapia R."/>
            <person name="Gilna P."/>
            <person name="Schmutz J."/>
            <person name="Larimer F."/>
            <person name="Land M."/>
            <person name="Hauser L."/>
            <person name="Kyrpides N."/>
            <person name="Mikhailova N."/>
            <person name="Oremland R.S."/>
            <person name="Hoeft S.E."/>
            <person name="Switzer-Blum J."/>
            <person name="Kulp T."/>
            <person name="King G."/>
            <person name="Tabita R."/>
            <person name="Witte B."/>
            <person name="Santini J.M."/>
            <person name="Basu P."/>
            <person name="Hollibaugh J.T."/>
            <person name="Xie G."/>
            <person name="Stolz J.F."/>
            <person name="Richardson P."/>
        </authorList>
    </citation>
    <scope>NUCLEOTIDE SEQUENCE [LARGE SCALE GENOMIC DNA]</scope>
    <source>
        <strain evidence="4">ATCC BAA-1101 / DSM 17681 / MLHE-1</strain>
    </source>
</reference>
<dbReference type="AlphaFoldDB" id="Q0A829"/>
<dbReference type="InterPro" id="IPR036280">
    <property type="entry name" value="Multihaem_cyt_sf"/>
</dbReference>
<dbReference type="KEGG" id="aeh:Mlg_1662"/>
<feature type="signal peptide" evidence="2">
    <location>
        <begin position="1"/>
        <end position="22"/>
    </location>
</feature>
<gene>
    <name evidence="3" type="ordered locus">Mlg_1662</name>
</gene>
<dbReference type="eggNOG" id="ENOG503310G">
    <property type="taxonomic scope" value="Bacteria"/>
</dbReference>
<dbReference type="RefSeq" id="WP_011629402.1">
    <property type="nucleotide sequence ID" value="NC_008340.1"/>
</dbReference>
<keyword evidence="2" id="KW-0732">Signal</keyword>
<feature type="region of interest" description="Disordered" evidence="1">
    <location>
        <begin position="133"/>
        <end position="188"/>
    </location>
</feature>
<protein>
    <submittedName>
        <fullName evidence="3">Uncharacterized protein</fullName>
    </submittedName>
</protein>
<evidence type="ECO:0000256" key="1">
    <source>
        <dbReference type="SAM" id="MobiDB-lite"/>
    </source>
</evidence>